<evidence type="ECO:0000313" key="2">
    <source>
        <dbReference type="Proteomes" id="UP000298324"/>
    </source>
</evidence>
<sequence length="114" mass="12858">MKIGAGGLQAMAAQEVSRALNAGGPKPTVEEALLQGEDLAMRRMRYELNQAVERMRRAAEFYNQPLDFKVQKDKPKIKARDRRSGAGREFTLEEAEAWLAELYENKGRNLNGYA</sequence>
<evidence type="ECO:0000313" key="1">
    <source>
        <dbReference type="EMBL" id="TEB04914.1"/>
    </source>
</evidence>
<accession>A0A4Y7R7H6</accession>
<reference evidence="1 2" key="1">
    <citation type="journal article" date="2018" name="Environ. Microbiol.">
        <title>Novel energy conservation strategies and behaviour of Pelotomaculum schinkii driving syntrophic propionate catabolism.</title>
        <authorList>
            <person name="Hidalgo-Ahumada C.A.P."/>
            <person name="Nobu M.K."/>
            <person name="Narihiro T."/>
            <person name="Tamaki H."/>
            <person name="Liu W.T."/>
            <person name="Kamagata Y."/>
            <person name="Stams A.J.M."/>
            <person name="Imachi H."/>
            <person name="Sousa D.Z."/>
        </authorList>
    </citation>
    <scope>NUCLEOTIDE SEQUENCE [LARGE SCALE GENOMIC DNA]</scope>
    <source>
        <strain evidence="1 2">HH</strain>
    </source>
</reference>
<name>A0A4Y7R7H6_9FIRM</name>
<organism evidence="1 2">
    <name type="scientific">Pelotomaculum schinkii</name>
    <dbReference type="NCBI Taxonomy" id="78350"/>
    <lineage>
        <taxon>Bacteria</taxon>
        <taxon>Bacillati</taxon>
        <taxon>Bacillota</taxon>
        <taxon>Clostridia</taxon>
        <taxon>Eubacteriales</taxon>
        <taxon>Desulfotomaculaceae</taxon>
        <taxon>Pelotomaculum</taxon>
    </lineage>
</organism>
<gene>
    <name evidence="1" type="ORF">Psch_03677</name>
</gene>
<keyword evidence="2" id="KW-1185">Reference proteome</keyword>
<dbReference type="RefSeq" id="WP_190259201.1">
    <property type="nucleotide sequence ID" value="NZ_QFGA01000003.1"/>
</dbReference>
<comment type="caution">
    <text evidence="1">The sequence shown here is derived from an EMBL/GenBank/DDBJ whole genome shotgun (WGS) entry which is preliminary data.</text>
</comment>
<protein>
    <submittedName>
        <fullName evidence="1">Uncharacterized protein</fullName>
    </submittedName>
</protein>
<proteinExistence type="predicted"/>
<dbReference type="EMBL" id="QFGA01000003">
    <property type="protein sequence ID" value="TEB04914.1"/>
    <property type="molecule type" value="Genomic_DNA"/>
</dbReference>
<dbReference type="Proteomes" id="UP000298324">
    <property type="component" value="Unassembled WGS sequence"/>
</dbReference>
<dbReference type="AlphaFoldDB" id="A0A4Y7R7H6"/>